<dbReference type="InterPro" id="IPR043148">
    <property type="entry name" value="TagF_C"/>
</dbReference>
<evidence type="ECO:0000313" key="1">
    <source>
        <dbReference type="EMBL" id="SFJ77841.1"/>
    </source>
</evidence>
<dbReference type="STRING" id="240302.BN982_03006"/>
<sequence>MNTFERNYWASCLDFINAFKHFSYLGVPLPLVCPYYLLVNENEAVLKKLEGKSTVMNTQITSESQIQALFDKHFAPFKKKVNNTKGKVVFYENVLRFPEQLMRANFTPSKCIMLKRKSKVYGSSSKNEIAVDSLEGYQKIQKNTINAYQRKAMVHFEKAKKHPIYSNKGFREKFIKQIPSMMIQILSAKNFFEKNQVSCLVTGTTNSSDTRILTLVAASKGIPSICLQHGVVMLEFGYLPRVATYQAVYGPSDIEWYKTKGLSDDSLKSIGHPRFDELVTRNTLSKKAFAGHFNLDVGKKTILMVIHHIETEFPEAIIENLDKKDSVNIIIKQRNGKQRKSEKTLALQKKFPHLKFADDMHLYDLLNNVDAVVSYESTIVLEAMLAKKPVYIWRLKSLHSSSTNYYEDLHMYIHDNPQTLVDQMIAVMNAQRNKNWEKRCQKFLSTHYPHKSGTSSAKLKALVDSITK</sequence>
<dbReference type="AlphaFoldDB" id="A0A1I3U7U1"/>
<keyword evidence="2" id="KW-1185">Reference proteome</keyword>
<evidence type="ECO:0000313" key="2">
    <source>
        <dbReference type="Proteomes" id="UP000183557"/>
    </source>
</evidence>
<dbReference type="GO" id="GO:0047355">
    <property type="term" value="F:CDP-glycerol glycerophosphotransferase activity"/>
    <property type="evidence" value="ECO:0007669"/>
    <property type="project" value="InterPro"/>
</dbReference>
<dbReference type="Gene3D" id="3.40.50.12580">
    <property type="match status" value="1"/>
</dbReference>
<organism evidence="1 2">
    <name type="scientific">Halobacillus dabanensis</name>
    <dbReference type="NCBI Taxonomy" id="240302"/>
    <lineage>
        <taxon>Bacteria</taxon>
        <taxon>Bacillati</taxon>
        <taxon>Bacillota</taxon>
        <taxon>Bacilli</taxon>
        <taxon>Bacillales</taxon>
        <taxon>Bacillaceae</taxon>
        <taxon>Halobacillus</taxon>
    </lineage>
</organism>
<dbReference type="InterPro" id="IPR007554">
    <property type="entry name" value="Glycerophosphate_synth"/>
</dbReference>
<keyword evidence="1" id="KW-0808">Transferase</keyword>
<proteinExistence type="predicted"/>
<protein>
    <submittedName>
        <fullName evidence="1">CDP-Glycerol:Poly(Glycerophosphate) glycerophosphotransferase</fullName>
    </submittedName>
</protein>
<dbReference type="EMBL" id="FOSB01000004">
    <property type="protein sequence ID" value="SFJ77841.1"/>
    <property type="molecule type" value="Genomic_DNA"/>
</dbReference>
<name>A0A1I3U7U1_HALDA</name>
<dbReference type="GO" id="GO:0016020">
    <property type="term" value="C:membrane"/>
    <property type="evidence" value="ECO:0007669"/>
    <property type="project" value="InterPro"/>
</dbReference>
<dbReference type="OrthoDB" id="2622399at2"/>
<accession>A0A1I3U7U1</accession>
<dbReference type="RefSeq" id="WP_075036144.1">
    <property type="nucleotide sequence ID" value="NZ_FOSB01000004.1"/>
</dbReference>
<reference evidence="2" key="1">
    <citation type="submission" date="2016-10" db="EMBL/GenBank/DDBJ databases">
        <authorList>
            <person name="Varghese N."/>
            <person name="Submissions S."/>
        </authorList>
    </citation>
    <scope>NUCLEOTIDE SEQUENCE [LARGE SCALE GENOMIC DNA]</scope>
    <source>
        <strain evidence="2">CGMCC 1.3704</strain>
    </source>
</reference>
<dbReference type="Proteomes" id="UP000183557">
    <property type="component" value="Unassembled WGS sequence"/>
</dbReference>
<dbReference type="Pfam" id="PF04464">
    <property type="entry name" value="Glyphos_transf"/>
    <property type="match status" value="1"/>
</dbReference>
<dbReference type="SUPFAM" id="SSF53756">
    <property type="entry name" value="UDP-Glycosyltransferase/glycogen phosphorylase"/>
    <property type="match status" value="1"/>
</dbReference>
<gene>
    <name evidence="1" type="ORF">SAMN04487936_104163</name>
</gene>